<feature type="region of interest" description="Disordered" evidence="1">
    <location>
        <begin position="158"/>
        <end position="199"/>
    </location>
</feature>
<proteinExistence type="predicted"/>
<feature type="compositionally biased region" description="Acidic residues" evidence="1">
    <location>
        <begin position="181"/>
        <end position="199"/>
    </location>
</feature>
<feature type="compositionally biased region" description="Basic and acidic residues" evidence="1">
    <location>
        <begin position="170"/>
        <end position="180"/>
    </location>
</feature>
<evidence type="ECO:0000313" key="2">
    <source>
        <dbReference type="EMBL" id="KAF5364952.1"/>
    </source>
</evidence>
<organism evidence="2 3">
    <name type="scientific">Tetrapyrgos nigripes</name>
    <dbReference type="NCBI Taxonomy" id="182062"/>
    <lineage>
        <taxon>Eukaryota</taxon>
        <taxon>Fungi</taxon>
        <taxon>Dikarya</taxon>
        <taxon>Basidiomycota</taxon>
        <taxon>Agaricomycotina</taxon>
        <taxon>Agaricomycetes</taxon>
        <taxon>Agaricomycetidae</taxon>
        <taxon>Agaricales</taxon>
        <taxon>Marasmiineae</taxon>
        <taxon>Marasmiaceae</taxon>
        <taxon>Tetrapyrgos</taxon>
    </lineage>
</organism>
<dbReference type="EMBL" id="JAACJM010000030">
    <property type="protein sequence ID" value="KAF5364952.1"/>
    <property type="molecule type" value="Genomic_DNA"/>
</dbReference>
<keyword evidence="3" id="KW-1185">Reference proteome</keyword>
<dbReference type="Proteomes" id="UP000559256">
    <property type="component" value="Unassembled WGS sequence"/>
</dbReference>
<protein>
    <submittedName>
        <fullName evidence="2">Uncharacterized protein</fullName>
    </submittedName>
</protein>
<dbReference type="AlphaFoldDB" id="A0A8H5GH98"/>
<feature type="compositionally biased region" description="Acidic residues" evidence="1">
    <location>
        <begin position="158"/>
        <end position="169"/>
    </location>
</feature>
<gene>
    <name evidence="2" type="ORF">D9758_008116</name>
</gene>
<accession>A0A8H5GH98</accession>
<sequence length="199" mass="22935">MAMSVLEIYEFGKTFYSCANQLFTSARAPLDDNLWIRNDHRLGWLTHIRGFIGHPYSKYHLRAFQYFDAILCGCLHRLGPNASASASRPDRFIWRSDAPTPLRYKQQERFLFFLCCGLPTLASGGLPKYTLDCVGYGAGLFLGISVPDDMEWVEQLESFSDEEPQSDLVDESHRVMYKSEDVEEDDDDLYWESESDEED</sequence>
<name>A0A8H5GH98_9AGAR</name>
<evidence type="ECO:0000256" key="1">
    <source>
        <dbReference type="SAM" id="MobiDB-lite"/>
    </source>
</evidence>
<reference evidence="2 3" key="1">
    <citation type="journal article" date="2020" name="ISME J.">
        <title>Uncovering the hidden diversity of litter-decomposition mechanisms in mushroom-forming fungi.</title>
        <authorList>
            <person name="Floudas D."/>
            <person name="Bentzer J."/>
            <person name="Ahren D."/>
            <person name="Johansson T."/>
            <person name="Persson P."/>
            <person name="Tunlid A."/>
        </authorList>
    </citation>
    <scope>NUCLEOTIDE SEQUENCE [LARGE SCALE GENOMIC DNA]</scope>
    <source>
        <strain evidence="2 3">CBS 291.85</strain>
    </source>
</reference>
<comment type="caution">
    <text evidence="2">The sequence shown here is derived from an EMBL/GenBank/DDBJ whole genome shotgun (WGS) entry which is preliminary data.</text>
</comment>
<evidence type="ECO:0000313" key="3">
    <source>
        <dbReference type="Proteomes" id="UP000559256"/>
    </source>
</evidence>